<reference evidence="3" key="1">
    <citation type="submission" date="2025-08" db="UniProtKB">
        <authorList>
            <consortium name="Ensembl"/>
        </authorList>
    </citation>
    <scope>IDENTIFICATION</scope>
</reference>
<evidence type="ECO:0000256" key="1">
    <source>
        <dbReference type="ARBA" id="ARBA00039658"/>
    </source>
</evidence>
<sequence length="177" mass="20404">DPSPSEGRACCYRITNPEEVMAPHQTKITEQKRKFNPEKREQVVWNKGLLYQLWVPKSHAQTWKSHHQVIVPCKYRQRLLSMAHNLPCAGHMGRERTRQQLQANFYWPRIAQTVTNYCRSCEICQRKGKMGIDIVGPLRHKTPLTEATKPAKFQEDWCTGLGGTAHQAVDKQNSCHG</sequence>
<dbReference type="GeneTree" id="ENSGT00950000185510"/>
<dbReference type="Ensembl" id="ENSCPRT00005029669.1">
    <property type="protein sequence ID" value="ENSCPRP00005025406.1"/>
    <property type="gene ID" value="ENSCPRG00005017627.1"/>
</dbReference>
<name>A0A7M4FNF8_CROPO</name>
<dbReference type="Proteomes" id="UP000594220">
    <property type="component" value="Unplaced"/>
</dbReference>
<accession>A0A7M4FNF8</accession>
<keyword evidence="4" id="KW-1185">Reference proteome</keyword>
<evidence type="ECO:0000313" key="4">
    <source>
        <dbReference type="Proteomes" id="UP000594220"/>
    </source>
</evidence>
<feature type="domain" description="Integrase zinc-binding" evidence="2">
    <location>
        <begin position="71"/>
        <end position="127"/>
    </location>
</feature>
<reference evidence="3" key="2">
    <citation type="submission" date="2025-09" db="UniProtKB">
        <authorList>
            <consortium name="Ensembl"/>
        </authorList>
    </citation>
    <scope>IDENTIFICATION</scope>
</reference>
<dbReference type="Gene3D" id="1.10.340.70">
    <property type="match status" value="1"/>
</dbReference>
<evidence type="ECO:0000313" key="3">
    <source>
        <dbReference type="Ensembl" id="ENSCPRP00005025406.1"/>
    </source>
</evidence>
<dbReference type="PANTHER" id="PTHR37984">
    <property type="entry name" value="PROTEIN CBG26694"/>
    <property type="match status" value="1"/>
</dbReference>
<organism evidence="3 4">
    <name type="scientific">Crocodylus porosus</name>
    <name type="common">Saltwater crocodile</name>
    <name type="synonym">Estuarine crocodile</name>
    <dbReference type="NCBI Taxonomy" id="8502"/>
    <lineage>
        <taxon>Eukaryota</taxon>
        <taxon>Metazoa</taxon>
        <taxon>Chordata</taxon>
        <taxon>Craniata</taxon>
        <taxon>Vertebrata</taxon>
        <taxon>Euteleostomi</taxon>
        <taxon>Archelosauria</taxon>
        <taxon>Archosauria</taxon>
        <taxon>Crocodylia</taxon>
        <taxon>Longirostres</taxon>
        <taxon>Crocodylidae</taxon>
        <taxon>Crocodylus</taxon>
    </lineage>
</organism>
<dbReference type="FunFam" id="1.10.340.70:FF:000001">
    <property type="entry name" value="Retrovirus-related Pol polyprotein from transposon gypsy-like Protein"/>
    <property type="match status" value="1"/>
</dbReference>
<evidence type="ECO:0000259" key="2">
    <source>
        <dbReference type="Pfam" id="PF17921"/>
    </source>
</evidence>
<dbReference type="InterPro" id="IPR050951">
    <property type="entry name" value="Retrovirus_Pol_polyprotein"/>
</dbReference>
<protein>
    <recommendedName>
        <fullName evidence="1">Gypsy retrotransposon integrase-like protein 1</fullName>
    </recommendedName>
</protein>
<proteinExistence type="predicted"/>
<dbReference type="AlphaFoldDB" id="A0A7M4FNF8"/>
<dbReference type="PANTHER" id="PTHR37984:SF15">
    <property type="entry name" value="INTEGRASE CATALYTIC DOMAIN-CONTAINING PROTEIN"/>
    <property type="match status" value="1"/>
</dbReference>
<dbReference type="Pfam" id="PF17921">
    <property type="entry name" value="Integrase_H2C2"/>
    <property type="match status" value="1"/>
</dbReference>
<dbReference type="InterPro" id="IPR041588">
    <property type="entry name" value="Integrase_H2C2"/>
</dbReference>